<dbReference type="InterPro" id="IPR036380">
    <property type="entry name" value="Isochorismatase-like_sf"/>
</dbReference>
<evidence type="ECO:0000313" key="4">
    <source>
        <dbReference type="Proteomes" id="UP000642070"/>
    </source>
</evidence>
<sequence>MSRRLDPDAVRPGGTAVLTMELQRGIVGTESLVPQLGEQLRAAGGVDGVRRLLAAARPAGVAVVHATVARRAGGRRAAPNAPILERAEAMPDHLLTGSVSAQLLPELGPEPGDVTVERLHGVTPFTGTELDATLRGLEVRTIVLVGVSVNMGILGASIEAVGLGYRVVVPVDGVAGVPADYAADVIRYSLRHLATLSTVDEVVAAWT</sequence>
<dbReference type="InterPro" id="IPR000868">
    <property type="entry name" value="Isochorismatase-like_dom"/>
</dbReference>
<dbReference type="Gene3D" id="3.40.50.850">
    <property type="entry name" value="Isochorismatase-like"/>
    <property type="match status" value="1"/>
</dbReference>
<dbReference type="SUPFAM" id="SSF52499">
    <property type="entry name" value="Isochorismatase-like hydrolases"/>
    <property type="match status" value="1"/>
</dbReference>
<dbReference type="Pfam" id="PF00857">
    <property type="entry name" value="Isochorismatase"/>
    <property type="match status" value="1"/>
</dbReference>
<protein>
    <submittedName>
        <fullName evidence="3">Isochorismatase</fullName>
    </submittedName>
</protein>
<dbReference type="AlphaFoldDB" id="A0A917X099"/>
<evidence type="ECO:0000259" key="2">
    <source>
        <dbReference type="Pfam" id="PF00857"/>
    </source>
</evidence>
<comment type="caution">
    <text evidence="3">The sequence shown here is derived from an EMBL/GenBank/DDBJ whole genome shotgun (WGS) entry which is preliminary data.</text>
</comment>
<evidence type="ECO:0000256" key="1">
    <source>
        <dbReference type="ARBA" id="ARBA00022801"/>
    </source>
</evidence>
<proteinExistence type="predicted"/>
<dbReference type="PANTHER" id="PTHR43540">
    <property type="entry name" value="PEROXYUREIDOACRYLATE/UREIDOACRYLATE AMIDOHYDROLASE-RELATED"/>
    <property type="match status" value="1"/>
</dbReference>
<accession>A0A917X099</accession>
<dbReference type="InterPro" id="IPR050272">
    <property type="entry name" value="Isochorismatase-like_hydrls"/>
</dbReference>
<dbReference type="RefSeq" id="WP_190252868.1">
    <property type="nucleotide sequence ID" value="NZ_BMPI01000029.1"/>
</dbReference>
<organism evidence="3 4">
    <name type="scientific">Dactylosporangium sucinum</name>
    <dbReference type="NCBI Taxonomy" id="1424081"/>
    <lineage>
        <taxon>Bacteria</taxon>
        <taxon>Bacillati</taxon>
        <taxon>Actinomycetota</taxon>
        <taxon>Actinomycetes</taxon>
        <taxon>Micromonosporales</taxon>
        <taxon>Micromonosporaceae</taxon>
        <taxon>Dactylosporangium</taxon>
    </lineage>
</organism>
<name>A0A917X099_9ACTN</name>
<dbReference type="Proteomes" id="UP000642070">
    <property type="component" value="Unassembled WGS sequence"/>
</dbReference>
<gene>
    <name evidence="3" type="ORF">GCM10007977_055260</name>
</gene>
<reference evidence="3" key="2">
    <citation type="submission" date="2020-09" db="EMBL/GenBank/DDBJ databases">
        <authorList>
            <person name="Sun Q."/>
            <person name="Ohkuma M."/>
        </authorList>
    </citation>
    <scope>NUCLEOTIDE SEQUENCE</scope>
    <source>
        <strain evidence="3">JCM 19831</strain>
    </source>
</reference>
<keyword evidence="4" id="KW-1185">Reference proteome</keyword>
<reference evidence="3" key="1">
    <citation type="journal article" date="2014" name="Int. J. Syst. Evol. Microbiol.">
        <title>Complete genome sequence of Corynebacterium casei LMG S-19264T (=DSM 44701T), isolated from a smear-ripened cheese.</title>
        <authorList>
            <consortium name="US DOE Joint Genome Institute (JGI-PGF)"/>
            <person name="Walter F."/>
            <person name="Albersmeier A."/>
            <person name="Kalinowski J."/>
            <person name="Ruckert C."/>
        </authorList>
    </citation>
    <scope>NUCLEOTIDE SEQUENCE</scope>
    <source>
        <strain evidence="3">JCM 19831</strain>
    </source>
</reference>
<feature type="domain" description="Isochorismatase-like" evidence="2">
    <location>
        <begin position="15"/>
        <end position="199"/>
    </location>
</feature>
<dbReference type="EMBL" id="BMPI01000029">
    <property type="protein sequence ID" value="GGM46473.1"/>
    <property type="molecule type" value="Genomic_DNA"/>
</dbReference>
<keyword evidence="1" id="KW-0378">Hydrolase</keyword>
<dbReference type="PANTHER" id="PTHR43540:SF6">
    <property type="entry name" value="ISOCHORISMATASE-LIKE DOMAIN-CONTAINING PROTEIN"/>
    <property type="match status" value="1"/>
</dbReference>
<dbReference type="CDD" id="cd00431">
    <property type="entry name" value="cysteine_hydrolases"/>
    <property type="match status" value="1"/>
</dbReference>
<dbReference type="GO" id="GO:0016787">
    <property type="term" value="F:hydrolase activity"/>
    <property type="evidence" value="ECO:0007669"/>
    <property type="project" value="UniProtKB-KW"/>
</dbReference>
<evidence type="ECO:0000313" key="3">
    <source>
        <dbReference type="EMBL" id="GGM46473.1"/>
    </source>
</evidence>